<proteinExistence type="predicted"/>
<evidence type="ECO:0000313" key="1">
    <source>
        <dbReference type="EMBL" id="MBD1422366.1"/>
    </source>
</evidence>
<evidence type="ECO:0000313" key="2">
    <source>
        <dbReference type="Proteomes" id="UP000651112"/>
    </source>
</evidence>
<comment type="caution">
    <text evidence="1">The sequence shown here is derived from an EMBL/GenBank/DDBJ whole genome shotgun (WGS) entry which is preliminary data.</text>
</comment>
<gene>
    <name evidence="1" type="ORF">H8B21_12375</name>
</gene>
<dbReference type="RefSeq" id="WP_190314102.1">
    <property type="nucleotide sequence ID" value="NZ_JACNYL010000003.1"/>
</dbReference>
<organism evidence="1 2">
    <name type="scientific">Sphingobacterium chuzhouense</name>
    <dbReference type="NCBI Taxonomy" id="1742264"/>
    <lineage>
        <taxon>Bacteria</taxon>
        <taxon>Pseudomonadati</taxon>
        <taxon>Bacteroidota</taxon>
        <taxon>Sphingobacteriia</taxon>
        <taxon>Sphingobacteriales</taxon>
        <taxon>Sphingobacteriaceae</taxon>
        <taxon>Sphingobacterium</taxon>
    </lineage>
</organism>
<keyword evidence="2" id="KW-1185">Reference proteome</keyword>
<dbReference type="EMBL" id="JACNYL010000003">
    <property type="protein sequence ID" value="MBD1422366.1"/>
    <property type="molecule type" value="Genomic_DNA"/>
</dbReference>
<sequence length="215" mass="25723">MIWVVDGHEIHVFVSAKREVEVLRWNEHKKIIQVPVSMPNTEAVWTIRNLLQTKRSDTLLCIEERLEVFDRHWPIKLFTEKKKSYINGDIVHCYIKGRRMSLAEKTKIKEELLQQLVLHHVGQWEERLDLLISHITFRKNKNRPYVVQRQKESICFDKELSNLSLEAITYCLFKAVADYGVLEERVKRRLIEKHFPTWKTLEKTIIYAYATHNND</sequence>
<protein>
    <submittedName>
        <fullName evidence="1">Uncharacterized protein</fullName>
    </submittedName>
</protein>
<accession>A0ABR7XT68</accession>
<reference evidence="1 2" key="1">
    <citation type="submission" date="2020-08" db="EMBL/GenBank/DDBJ databases">
        <title>Sphingobacterium sp. DN00404 isolated from aquaculture water.</title>
        <authorList>
            <person name="Zhang M."/>
        </authorList>
    </citation>
    <scope>NUCLEOTIDE SEQUENCE [LARGE SCALE GENOMIC DNA]</scope>
    <source>
        <strain evidence="1 2">KCTC 42746</strain>
    </source>
</reference>
<dbReference type="Proteomes" id="UP000651112">
    <property type="component" value="Unassembled WGS sequence"/>
</dbReference>
<name>A0ABR7XT68_9SPHI</name>